<dbReference type="EMBL" id="GGEC01082264">
    <property type="protein sequence ID" value="MBX62748.1"/>
    <property type="molecule type" value="Transcribed_RNA"/>
</dbReference>
<proteinExistence type="predicted"/>
<name>A0A2P2Q6Y3_RHIMU</name>
<keyword evidence="1" id="KW-1133">Transmembrane helix</keyword>
<organism evidence="2">
    <name type="scientific">Rhizophora mucronata</name>
    <name type="common">Asiatic mangrove</name>
    <dbReference type="NCBI Taxonomy" id="61149"/>
    <lineage>
        <taxon>Eukaryota</taxon>
        <taxon>Viridiplantae</taxon>
        <taxon>Streptophyta</taxon>
        <taxon>Embryophyta</taxon>
        <taxon>Tracheophyta</taxon>
        <taxon>Spermatophyta</taxon>
        <taxon>Magnoliopsida</taxon>
        <taxon>eudicotyledons</taxon>
        <taxon>Gunneridae</taxon>
        <taxon>Pentapetalae</taxon>
        <taxon>rosids</taxon>
        <taxon>fabids</taxon>
        <taxon>Malpighiales</taxon>
        <taxon>Rhizophoraceae</taxon>
        <taxon>Rhizophora</taxon>
    </lineage>
</organism>
<sequence>MPPLSCIFYQLFSEKTQIKWEKMAFMSPVIEFLAGYGRKHHHYGMLGSHLLLLLYALVSLLANISF</sequence>
<feature type="transmembrane region" description="Helical" evidence="1">
    <location>
        <begin position="43"/>
        <end position="64"/>
    </location>
</feature>
<protein>
    <submittedName>
        <fullName evidence="2">Uncharacterized protein</fullName>
    </submittedName>
</protein>
<evidence type="ECO:0000256" key="1">
    <source>
        <dbReference type="SAM" id="Phobius"/>
    </source>
</evidence>
<evidence type="ECO:0000313" key="2">
    <source>
        <dbReference type="EMBL" id="MBX62748.1"/>
    </source>
</evidence>
<keyword evidence="1" id="KW-0472">Membrane</keyword>
<accession>A0A2P2Q6Y3</accession>
<reference evidence="2" key="1">
    <citation type="submission" date="2018-02" db="EMBL/GenBank/DDBJ databases">
        <title>Rhizophora mucronata_Transcriptome.</title>
        <authorList>
            <person name="Meera S.P."/>
            <person name="Sreeshan A."/>
            <person name="Augustine A."/>
        </authorList>
    </citation>
    <scope>NUCLEOTIDE SEQUENCE</scope>
    <source>
        <tissue evidence="2">Leaf</tissue>
    </source>
</reference>
<keyword evidence="1" id="KW-0812">Transmembrane</keyword>
<dbReference type="AlphaFoldDB" id="A0A2P2Q6Y3"/>